<dbReference type="NCBIfam" id="NF001756">
    <property type="entry name" value="PRK00484.1"/>
    <property type="match status" value="1"/>
</dbReference>
<dbReference type="PRINTS" id="PR00982">
    <property type="entry name" value="TRNASYNTHLYS"/>
</dbReference>
<dbReference type="SUPFAM" id="SSF50249">
    <property type="entry name" value="Nucleic acid-binding proteins"/>
    <property type="match status" value="1"/>
</dbReference>
<evidence type="ECO:0000256" key="5">
    <source>
        <dbReference type="ARBA" id="ARBA00022741"/>
    </source>
</evidence>
<dbReference type="PANTHER" id="PTHR42918:SF15">
    <property type="entry name" value="LYSINE--TRNA LIGASE, CHLOROPLASTIC_MITOCHONDRIAL"/>
    <property type="match status" value="1"/>
</dbReference>
<evidence type="ECO:0000256" key="7">
    <source>
        <dbReference type="ARBA" id="ARBA00022917"/>
    </source>
</evidence>
<dbReference type="InterPro" id="IPR044136">
    <property type="entry name" value="Lys-tRNA-ligase_II_N"/>
</dbReference>
<keyword evidence="6" id="KW-0067">ATP-binding</keyword>
<dbReference type="Pfam" id="PF00152">
    <property type="entry name" value="tRNA-synt_2"/>
    <property type="match status" value="1"/>
</dbReference>
<dbReference type="GO" id="GO:0004824">
    <property type="term" value="F:lysine-tRNA ligase activity"/>
    <property type="evidence" value="ECO:0007669"/>
    <property type="project" value="UniProtKB-EC"/>
</dbReference>
<evidence type="ECO:0000256" key="2">
    <source>
        <dbReference type="ARBA" id="ARBA00013166"/>
    </source>
</evidence>
<dbReference type="InterPro" id="IPR018149">
    <property type="entry name" value="Lys-tRNA-synth_II_C"/>
</dbReference>
<dbReference type="HAMAP" id="MF_00252">
    <property type="entry name" value="Lys_tRNA_synth_class2"/>
    <property type="match status" value="1"/>
</dbReference>
<comment type="similarity">
    <text evidence="1">Belongs to the class-II aminoacyl-tRNA synthetase family.</text>
</comment>
<dbReference type="FunFam" id="2.40.50.140:FF:000024">
    <property type="entry name" value="Lysine--tRNA ligase"/>
    <property type="match status" value="1"/>
</dbReference>
<evidence type="ECO:0000256" key="4">
    <source>
        <dbReference type="ARBA" id="ARBA00022723"/>
    </source>
</evidence>
<dbReference type="PROSITE" id="PS50862">
    <property type="entry name" value="AA_TRNA_LIGASE_II"/>
    <property type="match status" value="1"/>
</dbReference>
<accession>A0A381RKY0</accession>
<evidence type="ECO:0000313" key="12">
    <source>
        <dbReference type="EMBL" id="SUZ89703.1"/>
    </source>
</evidence>
<dbReference type="GO" id="GO:0046872">
    <property type="term" value="F:metal ion binding"/>
    <property type="evidence" value="ECO:0007669"/>
    <property type="project" value="UniProtKB-KW"/>
</dbReference>
<evidence type="ECO:0000259" key="11">
    <source>
        <dbReference type="PROSITE" id="PS50862"/>
    </source>
</evidence>
<feature type="non-terminal residue" evidence="12">
    <location>
        <position position="495"/>
    </location>
</feature>
<keyword evidence="5" id="KW-0547">Nucleotide-binding</keyword>
<proteinExistence type="inferred from homology"/>
<dbReference type="EC" id="6.1.1.6" evidence="2"/>
<evidence type="ECO:0000256" key="1">
    <source>
        <dbReference type="ARBA" id="ARBA00008226"/>
    </source>
</evidence>
<dbReference type="GO" id="GO:0006430">
    <property type="term" value="P:lysyl-tRNA aminoacylation"/>
    <property type="evidence" value="ECO:0007669"/>
    <property type="project" value="InterPro"/>
</dbReference>
<keyword evidence="8" id="KW-0030">Aminoacyl-tRNA synthetase</keyword>
<keyword evidence="7" id="KW-0648">Protein biosynthesis</keyword>
<keyword evidence="4" id="KW-0479">Metal-binding</keyword>
<dbReference type="InterPro" id="IPR012340">
    <property type="entry name" value="NA-bd_OB-fold"/>
</dbReference>
<evidence type="ECO:0000256" key="9">
    <source>
        <dbReference type="ARBA" id="ARBA00048573"/>
    </source>
</evidence>
<dbReference type="InterPro" id="IPR045864">
    <property type="entry name" value="aa-tRNA-synth_II/BPL/LPL"/>
</dbReference>
<name>A0A381RKY0_9ZZZZ</name>
<dbReference type="Pfam" id="PF01336">
    <property type="entry name" value="tRNA_anti-codon"/>
    <property type="match status" value="1"/>
</dbReference>
<dbReference type="EMBL" id="UINC01001834">
    <property type="protein sequence ID" value="SUZ89703.1"/>
    <property type="molecule type" value="Genomic_DNA"/>
</dbReference>
<dbReference type="SUPFAM" id="SSF55681">
    <property type="entry name" value="Class II aaRS and biotin synthetases"/>
    <property type="match status" value="1"/>
</dbReference>
<dbReference type="CDD" id="cd00775">
    <property type="entry name" value="LysRS_core"/>
    <property type="match status" value="1"/>
</dbReference>
<dbReference type="InterPro" id="IPR004365">
    <property type="entry name" value="NA-bd_OB_tRNA"/>
</dbReference>
<dbReference type="Gene3D" id="3.30.930.10">
    <property type="entry name" value="Bira Bifunctional Protein, Domain 2"/>
    <property type="match status" value="1"/>
</dbReference>
<feature type="coiled-coil region" evidence="10">
    <location>
        <begin position="331"/>
        <end position="358"/>
    </location>
</feature>
<dbReference type="InterPro" id="IPR002313">
    <property type="entry name" value="Lys-tRNA-ligase_II"/>
</dbReference>
<organism evidence="12">
    <name type="scientific">marine metagenome</name>
    <dbReference type="NCBI Taxonomy" id="408172"/>
    <lineage>
        <taxon>unclassified sequences</taxon>
        <taxon>metagenomes</taxon>
        <taxon>ecological metagenomes</taxon>
    </lineage>
</organism>
<sequence length="495" mass="56501">MTEEISQNELLALRRAKLDDLRSKGNAFPNDFRRDALAEELHTAYDSFEKDKLQSKKVEVSVAGRVMLQRVMGKASFITIQDLSGQIQAYIKADNLGAEAYKEFKKWDLGDVVGLKGELFKTKTNELTVEANSIFLLTKSLKPLPEKHAGLVDTEQRYRKRYLDLLTNPESLEVFKKRSKILSEIRNIFIEEGYLEVETPMMHPIPGGATARPFQTHHNALDMDLYLRVAPELYLKRLVVGGIEKVFEINRNFRNEGLSTKHNPEFTMLEFYTAYADYEDQMNFMESLIRTLAERVLGKTVIEQNKNKYDLSKSFQKLTLVDSIVKYLGVKKDQLEDRKELEKTAKKLEVENIKDSSEGKLQLEIFEKGVEGKLDKPTFIVGYPKDVSPLSRTQDDNPDYVDRFELFIGGKEIANGFSELNDPDEQAERFKQQVKQQDSGDKEAMGYDEDYVEALEYGLPPCAGVGVGIDRLVMLFTGATSIRDVLLFPQLKPKG</sequence>
<dbReference type="CDD" id="cd04322">
    <property type="entry name" value="LysRS_N"/>
    <property type="match status" value="1"/>
</dbReference>
<dbReference type="NCBIfam" id="TIGR00499">
    <property type="entry name" value="lysS_bact"/>
    <property type="match status" value="1"/>
</dbReference>
<dbReference type="GO" id="GO:0005829">
    <property type="term" value="C:cytosol"/>
    <property type="evidence" value="ECO:0007669"/>
    <property type="project" value="TreeGrafter"/>
</dbReference>
<dbReference type="PANTHER" id="PTHR42918">
    <property type="entry name" value="LYSYL-TRNA SYNTHETASE"/>
    <property type="match status" value="1"/>
</dbReference>
<evidence type="ECO:0000256" key="10">
    <source>
        <dbReference type="SAM" id="Coils"/>
    </source>
</evidence>
<reference evidence="12" key="1">
    <citation type="submission" date="2018-05" db="EMBL/GenBank/DDBJ databases">
        <authorList>
            <person name="Lanie J.A."/>
            <person name="Ng W.-L."/>
            <person name="Kazmierczak K.M."/>
            <person name="Andrzejewski T.M."/>
            <person name="Davidsen T.M."/>
            <person name="Wayne K.J."/>
            <person name="Tettelin H."/>
            <person name="Glass J.I."/>
            <person name="Rusch D."/>
            <person name="Podicherti R."/>
            <person name="Tsui H.-C.T."/>
            <person name="Winkler M.E."/>
        </authorList>
    </citation>
    <scope>NUCLEOTIDE SEQUENCE</scope>
</reference>
<evidence type="ECO:0000256" key="6">
    <source>
        <dbReference type="ARBA" id="ARBA00022840"/>
    </source>
</evidence>
<evidence type="ECO:0000256" key="8">
    <source>
        <dbReference type="ARBA" id="ARBA00023146"/>
    </source>
</evidence>
<dbReference type="GO" id="GO:0005524">
    <property type="term" value="F:ATP binding"/>
    <property type="evidence" value="ECO:0007669"/>
    <property type="project" value="UniProtKB-KW"/>
</dbReference>
<dbReference type="InterPro" id="IPR004364">
    <property type="entry name" value="Aa-tRNA-synt_II"/>
</dbReference>
<keyword evidence="3" id="KW-0436">Ligase</keyword>
<evidence type="ECO:0000256" key="3">
    <source>
        <dbReference type="ARBA" id="ARBA00022598"/>
    </source>
</evidence>
<feature type="domain" description="Aminoacyl-transfer RNA synthetases class-II family profile" evidence="11">
    <location>
        <begin position="175"/>
        <end position="493"/>
    </location>
</feature>
<dbReference type="Gene3D" id="2.40.50.140">
    <property type="entry name" value="Nucleic acid-binding proteins"/>
    <property type="match status" value="1"/>
</dbReference>
<dbReference type="InterPro" id="IPR006195">
    <property type="entry name" value="aa-tRNA-synth_II"/>
</dbReference>
<keyword evidence="10" id="KW-0175">Coiled coil</keyword>
<dbReference type="AlphaFoldDB" id="A0A381RKY0"/>
<protein>
    <recommendedName>
        <fullName evidence="2">lysine--tRNA ligase</fullName>
        <ecNumber evidence="2">6.1.1.6</ecNumber>
    </recommendedName>
</protein>
<dbReference type="GO" id="GO:0000049">
    <property type="term" value="F:tRNA binding"/>
    <property type="evidence" value="ECO:0007669"/>
    <property type="project" value="TreeGrafter"/>
</dbReference>
<gene>
    <name evidence="12" type="ORF">METZ01_LOCUS42557</name>
</gene>
<feature type="non-terminal residue" evidence="12">
    <location>
        <position position="1"/>
    </location>
</feature>
<comment type="catalytic activity">
    <reaction evidence="9">
        <text>tRNA(Lys) + L-lysine + ATP = L-lysyl-tRNA(Lys) + AMP + diphosphate</text>
        <dbReference type="Rhea" id="RHEA:20792"/>
        <dbReference type="Rhea" id="RHEA-COMP:9696"/>
        <dbReference type="Rhea" id="RHEA-COMP:9697"/>
        <dbReference type="ChEBI" id="CHEBI:30616"/>
        <dbReference type="ChEBI" id="CHEBI:32551"/>
        <dbReference type="ChEBI" id="CHEBI:33019"/>
        <dbReference type="ChEBI" id="CHEBI:78442"/>
        <dbReference type="ChEBI" id="CHEBI:78529"/>
        <dbReference type="ChEBI" id="CHEBI:456215"/>
        <dbReference type="EC" id="6.1.1.6"/>
    </reaction>
</comment>